<name>A0ACC1XN89_MELAZ</name>
<comment type="caution">
    <text evidence="1">The sequence shown here is derived from an EMBL/GenBank/DDBJ whole genome shotgun (WGS) entry which is preliminary data.</text>
</comment>
<reference evidence="1 2" key="1">
    <citation type="journal article" date="2023" name="Science">
        <title>Complex scaffold remodeling in plant triterpene biosynthesis.</title>
        <authorList>
            <person name="De La Pena R."/>
            <person name="Hodgson H."/>
            <person name="Liu J.C."/>
            <person name="Stephenson M.J."/>
            <person name="Martin A.C."/>
            <person name="Owen C."/>
            <person name="Harkess A."/>
            <person name="Leebens-Mack J."/>
            <person name="Jimenez L.E."/>
            <person name="Osbourn A."/>
            <person name="Sattely E.S."/>
        </authorList>
    </citation>
    <scope>NUCLEOTIDE SEQUENCE [LARGE SCALE GENOMIC DNA]</scope>
    <source>
        <strain evidence="2">cv. JPN11</strain>
        <tissue evidence="1">Leaf</tissue>
    </source>
</reference>
<protein>
    <submittedName>
        <fullName evidence="1">Uncharacterized protein</fullName>
    </submittedName>
</protein>
<accession>A0ACC1XN89</accession>
<dbReference type="EMBL" id="CM051401">
    <property type="protein sequence ID" value="KAJ4712871.1"/>
    <property type="molecule type" value="Genomic_DNA"/>
</dbReference>
<sequence length="74" mass="9154">MLAFVWIWTLYIQLHFSQAFFIRNQLCDVFKLFKRSKYITMKLRRLQESLKFQMDCLINTRKLQSHLNLEQLIL</sequence>
<evidence type="ECO:0000313" key="1">
    <source>
        <dbReference type="EMBL" id="KAJ4712871.1"/>
    </source>
</evidence>
<organism evidence="1 2">
    <name type="scientific">Melia azedarach</name>
    <name type="common">Chinaberry tree</name>
    <dbReference type="NCBI Taxonomy" id="155640"/>
    <lineage>
        <taxon>Eukaryota</taxon>
        <taxon>Viridiplantae</taxon>
        <taxon>Streptophyta</taxon>
        <taxon>Embryophyta</taxon>
        <taxon>Tracheophyta</taxon>
        <taxon>Spermatophyta</taxon>
        <taxon>Magnoliopsida</taxon>
        <taxon>eudicotyledons</taxon>
        <taxon>Gunneridae</taxon>
        <taxon>Pentapetalae</taxon>
        <taxon>rosids</taxon>
        <taxon>malvids</taxon>
        <taxon>Sapindales</taxon>
        <taxon>Meliaceae</taxon>
        <taxon>Melia</taxon>
    </lineage>
</organism>
<gene>
    <name evidence="1" type="ORF">OWV82_015038</name>
</gene>
<proteinExistence type="predicted"/>
<evidence type="ECO:0000313" key="2">
    <source>
        <dbReference type="Proteomes" id="UP001164539"/>
    </source>
</evidence>
<dbReference type="Proteomes" id="UP001164539">
    <property type="component" value="Chromosome 8"/>
</dbReference>
<keyword evidence="2" id="KW-1185">Reference proteome</keyword>